<dbReference type="GO" id="GO:0046872">
    <property type="term" value="F:metal ion binding"/>
    <property type="evidence" value="ECO:0007669"/>
    <property type="project" value="UniProtKB-KW"/>
</dbReference>
<evidence type="ECO:0000256" key="18">
    <source>
        <dbReference type="ARBA" id="ARBA00031167"/>
    </source>
</evidence>
<evidence type="ECO:0000256" key="21">
    <source>
        <dbReference type="ARBA" id="ARBA00047290"/>
    </source>
</evidence>
<keyword evidence="14" id="KW-0472">Membrane</keyword>
<comment type="function">
    <text evidence="20">Choline-specific glycerophosphodiesterase that hydrolyzes glycerophosphocholine (GPC) and lysophosphatidylcholine (LPC) and contributes to supplying choline to the cells. Has a preference for LPC with short (12:0 and 14:0) or polyunsaturated (18:2 and 20:4) fatty acids. In vitro, hydrolyzes only choline-containing lysophospholipids, such as sphingosylphosphorylcholine (SPC), platelet-activating factor (PAF) and lysoPAF, but not other lysophospholipids.</text>
</comment>
<comment type="cofactor">
    <cofactor evidence="1">
        <name>Zn(2+)</name>
        <dbReference type="ChEBI" id="CHEBI:29105"/>
    </cofactor>
</comment>
<organism evidence="32 33">
    <name type="scientific">Magallana gigas</name>
    <name type="common">Pacific oyster</name>
    <name type="synonym">Crassostrea gigas</name>
    <dbReference type="NCBI Taxonomy" id="29159"/>
    <lineage>
        <taxon>Eukaryota</taxon>
        <taxon>Metazoa</taxon>
        <taxon>Spiralia</taxon>
        <taxon>Lophotrochozoa</taxon>
        <taxon>Mollusca</taxon>
        <taxon>Bivalvia</taxon>
        <taxon>Autobranchia</taxon>
        <taxon>Pteriomorphia</taxon>
        <taxon>Ostreida</taxon>
        <taxon>Ostreoidea</taxon>
        <taxon>Ostreidae</taxon>
        <taxon>Magallana</taxon>
    </lineage>
</organism>
<evidence type="ECO:0000256" key="22">
    <source>
        <dbReference type="ARBA" id="ARBA00047322"/>
    </source>
</evidence>
<dbReference type="Gene3D" id="3.30.1360.180">
    <property type="match status" value="1"/>
</dbReference>
<dbReference type="InterPro" id="IPR002591">
    <property type="entry name" value="Phosphodiest/P_Trfase"/>
</dbReference>
<evidence type="ECO:0000256" key="6">
    <source>
        <dbReference type="ARBA" id="ARBA00022553"/>
    </source>
</evidence>
<evidence type="ECO:0000256" key="4">
    <source>
        <dbReference type="ARBA" id="ARBA00012318"/>
    </source>
</evidence>
<evidence type="ECO:0000256" key="13">
    <source>
        <dbReference type="ARBA" id="ARBA00023098"/>
    </source>
</evidence>
<comment type="catalytic activity">
    <reaction evidence="29">
        <text>sn-glycerol 3-phosphocholine + H2O = phosphocholine + glycerol + H(+)</text>
        <dbReference type="Rhea" id="RHEA:19545"/>
        <dbReference type="ChEBI" id="CHEBI:15377"/>
        <dbReference type="ChEBI" id="CHEBI:15378"/>
        <dbReference type="ChEBI" id="CHEBI:16870"/>
        <dbReference type="ChEBI" id="CHEBI:17754"/>
        <dbReference type="ChEBI" id="CHEBI:295975"/>
        <dbReference type="EC" id="3.1.4.38"/>
    </reaction>
    <physiologicalReaction direction="left-to-right" evidence="29">
        <dbReference type="Rhea" id="RHEA:19546"/>
    </physiologicalReaction>
</comment>
<evidence type="ECO:0000256" key="12">
    <source>
        <dbReference type="ARBA" id="ARBA00022963"/>
    </source>
</evidence>
<dbReference type="PANTHER" id="PTHR10151">
    <property type="entry name" value="ECTONUCLEOTIDE PYROPHOSPHATASE/PHOSPHODIESTERASE"/>
    <property type="match status" value="1"/>
</dbReference>
<comment type="catalytic activity">
    <reaction evidence="22">
        <text>1-(9Z-octadecenoyl)-sn-glycero-3-phosphocholine + H2O = 1-(9Z-octadecenoyl)-sn-glycerol + phosphocholine + H(+)</text>
        <dbReference type="Rhea" id="RHEA:41091"/>
        <dbReference type="ChEBI" id="CHEBI:15377"/>
        <dbReference type="ChEBI" id="CHEBI:15378"/>
        <dbReference type="ChEBI" id="CHEBI:28610"/>
        <dbReference type="ChEBI" id="CHEBI:75757"/>
        <dbReference type="ChEBI" id="CHEBI:295975"/>
    </reaction>
    <physiologicalReaction direction="left-to-right" evidence="22">
        <dbReference type="Rhea" id="RHEA:41092"/>
    </physiologicalReaction>
</comment>
<keyword evidence="33" id="KW-1185">Reference proteome</keyword>
<evidence type="ECO:0000313" key="32">
    <source>
        <dbReference type="EnsemblMetazoa" id="G24487.1:cds"/>
    </source>
</evidence>
<dbReference type="GO" id="GO:0098552">
    <property type="term" value="C:side of membrane"/>
    <property type="evidence" value="ECO:0007669"/>
    <property type="project" value="UniProtKB-KW"/>
</dbReference>
<evidence type="ECO:0000256" key="11">
    <source>
        <dbReference type="ARBA" id="ARBA00022833"/>
    </source>
</evidence>
<dbReference type="AlphaFoldDB" id="A0A8W8KT12"/>
<evidence type="ECO:0000256" key="14">
    <source>
        <dbReference type="ARBA" id="ARBA00023136"/>
    </source>
</evidence>
<evidence type="ECO:0000256" key="5">
    <source>
        <dbReference type="ARBA" id="ARBA00022475"/>
    </source>
</evidence>
<keyword evidence="12" id="KW-0442">Lipid degradation</keyword>
<evidence type="ECO:0000256" key="25">
    <source>
        <dbReference type="ARBA" id="ARBA00047600"/>
    </source>
</evidence>
<comment type="similarity">
    <text evidence="3">Belongs to the nucleotide pyrophosphatase/phosphodiesterase family.</text>
</comment>
<keyword evidence="16" id="KW-0325">Glycoprotein</keyword>
<evidence type="ECO:0000256" key="8">
    <source>
        <dbReference type="ARBA" id="ARBA00022723"/>
    </source>
</evidence>
<proteinExistence type="inferred from homology"/>
<keyword evidence="11" id="KW-0862">Zinc</keyword>
<keyword evidence="9" id="KW-0732">Signal</keyword>
<comment type="catalytic activity">
    <reaction evidence="28">
        <text>sphing-4-enine-phosphocholine + H2O = sphing-4-enine + phosphocholine + H(+)</text>
        <dbReference type="Rhea" id="RHEA:41095"/>
        <dbReference type="ChEBI" id="CHEBI:15377"/>
        <dbReference type="ChEBI" id="CHEBI:15378"/>
        <dbReference type="ChEBI" id="CHEBI:57756"/>
        <dbReference type="ChEBI" id="CHEBI:58906"/>
        <dbReference type="ChEBI" id="CHEBI:295975"/>
    </reaction>
    <physiologicalReaction direction="left-to-right" evidence="28">
        <dbReference type="Rhea" id="RHEA:41096"/>
    </physiologicalReaction>
</comment>
<evidence type="ECO:0000256" key="28">
    <source>
        <dbReference type="ARBA" id="ARBA00048234"/>
    </source>
</evidence>
<dbReference type="Pfam" id="PF01663">
    <property type="entry name" value="Phosphodiest"/>
    <property type="match status" value="1"/>
</dbReference>
<comment type="catalytic activity">
    <reaction evidence="25">
        <text>a 1-acyl-sn-glycero-3-phosphocholine + H2O = a 1-acyl-sn-glycerol + phosphocholine + H(+)</text>
        <dbReference type="Rhea" id="RHEA:44720"/>
        <dbReference type="ChEBI" id="CHEBI:15377"/>
        <dbReference type="ChEBI" id="CHEBI:15378"/>
        <dbReference type="ChEBI" id="CHEBI:58168"/>
        <dbReference type="ChEBI" id="CHEBI:64683"/>
        <dbReference type="ChEBI" id="CHEBI:295975"/>
    </reaction>
    <physiologicalReaction direction="left-to-right" evidence="25">
        <dbReference type="Rhea" id="RHEA:44721"/>
    </physiologicalReaction>
</comment>
<comment type="catalytic activity">
    <reaction evidence="26">
        <text>1-tetradecanoyl-sn-glycero-3-phosphocholine + H2O = 1-tetradecanoyl-sn-glycerol + phosphocholine + H(+)</text>
        <dbReference type="Rhea" id="RHEA:40999"/>
        <dbReference type="ChEBI" id="CHEBI:15377"/>
        <dbReference type="ChEBI" id="CHEBI:15378"/>
        <dbReference type="ChEBI" id="CHEBI:64489"/>
        <dbReference type="ChEBI" id="CHEBI:75536"/>
        <dbReference type="ChEBI" id="CHEBI:295975"/>
    </reaction>
    <physiologicalReaction direction="left-to-right" evidence="26">
        <dbReference type="Rhea" id="RHEA:41000"/>
    </physiologicalReaction>
</comment>
<keyword evidence="5" id="KW-1003">Cell membrane</keyword>
<dbReference type="EnsemblMetazoa" id="G24487.1">
    <property type="protein sequence ID" value="G24487.1:cds"/>
    <property type="gene ID" value="G24487"/>
</dbReference>
<evidence type="ECO:0000256" key="20">
    <source>
        <dbReference type="ARBA" id="ARBA00046203"/>
    </source>
</evidence>
<name>A0A8W8KT12_MAGGI</name>
<dbReference type="Proteomes" id="UP000005408">
    <property type="component" value="Unassembled WGS sequence"/>
</dbReference>
<keyword evidence="6" id="KW-0597">Phosphoprotein</keyword>
<evidence type="ECO:0000256" key="1">
    <source>
        <dbReference type="ARBA" id="ARBA00001947"/>
    </source>
</evidence>
<dbReference type="CDD" id="cd16018">
    <property type="entry name" value="Enpp"/>
    <property type="match status" value="1"/>
</dbReference>
<protein>
    <recommendedName>
        <fullName evidence="4">glycerophosphocholine cholinephosphodiesterase</fullName>
        <ecNumber evidence="4">3.1.4.38</ecNumber>
    </recommendedName>
    <alternativeName>
        <fullName evidence="19">Choline-specific glycerophosphodiester phosphodiesterase</fullName>
    </alternativeName>
    <alternativeName>
        <fullName evidence="18">Ectonucleotide pyrophosphatase/phosphodiesterase family member 6</fullName>
    </alternativeName>
</protein>
<dbReference type="GO" id="GO:0016042">
    <property type="term" value="P:lipid catabolic process"/>
    <property type="evidence" value="ECO:0007669"/>
    <property type="project" value="UniProtKB-KW"/>
</dbReference>
<evidence type="ECO:0000256" key="2">
    <source>
        <dbReference type="ARBA" id="ARBA00004609"/>
    </source>
</evidence>
<evidence type="ECO:0000256" key="10">
    <source>
        <dbReference type="ARBA" id="ARBA00022801"/>
    </source>
</evidence>
<evidence type="ECO:0000313" key="33">
    <source>
        <dbReference type="Proteomes" id="UP000005408"/>
    </source>
</evidence>
<dbReference type="InterPro" id="IPR017850">
    <property type="entry name" value="Alkaline_phosphatase_core_sf"/>
</dbReference>
<dbReference type="Gene3D" id="3.40.720.10">
    <property type="entry name" value="Alkaline Phosphatase, subunit A"/>
    <property type="match status" value="1"/>
</dbReference>
<evidence type="ECO:0000256" key="26">
    <source>
        <dbReference type="ARBA" id="ARBA00047779"/>
    </source>
</evidence>
<accession>A0A8W8KT12</accession>
<dbReference type="PANTHER" id="PTHR10151:SF66">
    <property type="entry name" value="GLYCEROPHOSPHOCHOLINE CHOLINEPHOSPHODIESTERASE ENPP6"/>
    <property type="match status" value="1"/>
</dbReference>
<keyword evidence="13" id="KW-0443">Lipid metabolism</keyword>
<keyword evidence="15" id="KW-1015">Disulfide bond</keyword>
<comment type="catalytic activity">
    <reaction evidence="27">
        <text>1-hexadecanoyl-sn-glycero-3-phosphocholine + H2O = 1-hexadecanoyl-sn-glycerol + phosphocholine + H(+)</text>
        <dbReference type="Rhea" id="RHEA:41119"/>
        <dbReference type="ChEBI" id="CHEBI:15377"/>
        <dbReference type="ChEBI" id="CHEBI:15378"/>
        <dbReference type="ChEBI" id="CHEBI:72998"/>
        <dbReference type="ChEBI" id="CHEBI:75542"/>
        <dbReference type="ChEBI" id="CHEBI:295975"/>
    </reaction>
    <physiologicalReaction direction="left-to-right" evidence="27">
        <dbReference type="Rhea" id="RHEA:41120"/>
    </physiologicalReaction>
</comment>
<sequence length="447" mass="51106">MNLPGEIQVGWFPCRKAFLLPLCFILLVRNVLGSRLVLILLDGFRWDYLEQDGHMLPGFSSIQQQGVRAEYLVPVYPTLSFPNYYSIMAGVHTENHGYVTNFLYDEKHGKNLFMDDDDFHQEKHSPHWWEDAEPLWVNAENQGKKTYFFYWRECDVVISGVKPTYCKPRTIKPGIPEMKFAIDESLHLLQNRSADFIGIYVEVVDYYGHIYGIGSKELVEVIKTVDREIHNLKEQMISLGLDDVNVMICSDHGMTPIKETLDIEDTIDYEDITALIPEGATVKIWPKDGALDKVYAALQASAVSKKMTVYRRDNIPERYNLRGHYRVSPIFVEADEGVYLTTPCKCAGCPQCNIKFAELPTFEGTGYMRGMHGYDNTDEDMRGIFLAFGPDFKKNYTTKPFHNIELYQLMCHVLGVIPNPNNGTWSNVAPLLLHPGTAAHHSMIDEL</sequence>
<evidence type="ECO:0000256" key="30">
    <source>
        <dbReference type="ARBA" id="ARBA00049092"/>
    </source>
</evidence>
<comment type="catalytic activity">
    <reaction evidence="31">
        <text>1-(5Z,8Z,11Z,14Z-eicosatetraenoyl)-sn-glycero-3-phosphocholine + H2O = 1-(5Z,8Z,11Z,14Z-eicosatetraenoyl)-sn-glycerol + phosphocholine + H(+)</text>
        <dbReference type="Rhea" id="RHEA:41003"/>
        <dbReference type="ChEBI" id="CHEBI:15377"/>
        <dbReference type="ChEBI" id="CHEBI:15378"/>
        <dbReference type="ChEBI" id="CHEBI:34071"/>
        <dbReference type="ChEBI" id="CHEBI:74344"/>
        <dbReference type="ChEBI" id="CHEBI:295975"/>
    </reaction>
    <physiologicalReaction direction="left-to-right" evidence="31">
        <dbReference type="Rhea" id="RHEA:41004"/>
    </physiologicalReaction>
</comment>
<dbReference type="GO" id="GO:0005886">
    <property type="term" value="C:plasma membrane"/>
    <property type="evidence" value="ECO:0007669"/>
    <property type="project" value="UniProtKB-SubCell"/>
</dbReference>
<evidence type="ECO:0000256" key="23">
    <source>
        <dbReference type="ARBA" id="ARBA00047482"/>
    </source>
</evidence>
<comment type="subcellular location">
    <subcellularLocation>
        <location evidence="2">Cell membrane</location>
        <topology evidence="2">Lipid-anchor</topology>
        <topology evidence="2">GPI-anchor</topology>
    </subcellularLocation>
</comment>
<evidence type="ECO:0000256" key="19">
    <source>
        <dbReference type="ARBA" id="ARBA00032556"/>
    </source>
</evidence>
<evidence type="ECO:0000256" key="15">
    <source>
        <dbReference type="ARBA" id="ARBA00023157"/>
    </source>
</evidence>
<evidence type="ECO:0000256" key="16">
    <source>
        <dbReference type="ARBA" id="ARBA00023180"/>
    </source>
</evidence>
<dbReference type="GO" id="GO:0047390">
    <property type="term" value="F:glycerophosphocholine cholinephosphodiesterase activity"/>
    <property type="evidence" value="ECO:0007669"/>
    <property type="project" value="UniProtKB-EC"/>
</dbReference>
<evidence type="ECO:0000256" key="29">
    <source>
        <dbReference type="ARBA" id="ARBA00048703"/>
    </source>
</evidence>
<reference evidence="32" key="1">
    <citation type="submission" date="2022-08" db="UniProtKB">
        <authorList>
            <consortium name="EnsemblMetazoa"/>
        </authorList>
    </citation>
    <scope>IDENTIFICATION</scope>
    <source>
        <strain evidence="32">05x7-T-G4-1.051#20</strain>
    </source>
</reference>
<comment type="catalytic activity">
    <reaction evidence="21">
        <text>1-dodecanoyl-sn-glycero-3-phosphocholine + H2O = 1-dodecanoyl-sn-glycerol + phosphocholine + H(+)</text>
        <dbReference type="Rhea" id="RHEA:41127"/>
        <dbReference type="ChEBI" id="CHEBI:15377"/>
        <dbReference type="ChEBI" id="CHEBI:15378"/>
        <dbReference type="ChEBI" id="CHEBI:74966"/>
        <dbReference type="ChEBI" id="CHEBI:75529"/>
        <dbReference type="ChEBI" id="CHEBI:295975"/>
    </reaction>
    <physiologicalReaction direction="left-to-right" evidence="21">
        <dbReference type="Rhea" id="RHEA:41128"/>
    </physiologicalReaction>
</comment>
<keyword evidence="7" id="KW-0336">GPI-anchor</keyword>
<evidence type="ECO:0000256" key="27">
    <source>
        <dbReference type="ARBA" id="ARBA00048209"/>
    </source>
</evidence>
<evidence type="ECO:0000256" key="9">
    <source>
        <dbReference type="ARBA" id="ARBA00022729"/>
    </source>
</evidence>
<evidence type="ECO:0000256" key="24">
    <source>
        <dbReference type="ARBA" id="ARBA00047494"/>
    </source>
</evidence>
<comment type="catalytic activity">
    <reaction evidence="30">
        <text>1-(9Z,12Z)-octadecadienoyl-sn-glycero-3-phosphocholine + H2O = 1-(9Z,12Z-octadecadienoyl)-sn-glycerol + phosphocholine + H(+)</text>
        <dbReference type="Rhea" id="RHEA:41115"/>
        <dbReference type="ChEBI" id="CHEBI:15377"/>
        <dbReference type="ChEBI" id="CHEBI:15378"/>
        <dbReference type="ChEBI" id="CHEBI:28733"/>
        <dbReference type="ChEBI" id="CHEBI:75561"/>
        <dbReference type="ChEBI" id="CHEBI:295975"/>
    </reaction>
    <physiologicalReaction direction="left-to-right" evidence="30">
        <dbReference type="Rhea" id="RHEA:41116"/>
    </physiologicalReaction>
</comment>
<keyword evidence="8" id="KW-0479">Metal-binding</keyword>
<dbReference type="SUPFAM" id="SSF53649">
    <property type="entry name" value="Alkaline phosphatase-like"/>
    <property type="match status" value="1"/>
</dbReference>
<evidence type="ECO:0000256" key="3">
    <source>
        <dbReference type="ARBA" id="ARBA00010594"/>
    </source>
</evidence>
<keyword evidence="17" id="KW-0449">Lipoprotein</keyword>
<comment type="catalytic activity">
    <reaction evidence="23">
        <text>glycero-2-phosphocholine + H2O = phosphocholine + glycerol + H(+)</text>
        <dbReference type="Rhea" id="RHEA:61684"/>
        <dbReference type="ChEBI" id="CHEBI:15377"/>
        <dbReference type="ChEBI" id="CHEBI:15378"/>
        <dbReference type="ChEBI" id="CHEBI:17754"/>
        <dbReference type="ChEBI" id="CHEBI:144950"/>
        <dbReference type="ChEBI" id="CHEBI:295975"/>
    </reaction>
    <physiologicalReaction direction="left-to-right" evidence="23">
        <dbReference type="Rhea" id="RHEA:61685"/>
    </physiologicalReaction>
</comment>
<keyword evidence="10" id="KW-0378">Hydrolase</keyword>
<evidence type="ECO:0000256" key="7">
    <source>
        <dbReference type="ARBA" id="ARBA00022622"/>
    </source>
</evidence>
<dbReference type="EC" id="3.1.4.38" evidence="4"/>
<evidence type="ECO:0000256" key="31">
    <source>
        <dbReference type="ARBA" id="ARBA00049320"/>
    </source>
</evidence>
<comment type="catalytic activity">
    <reaction evidence="24">
        <text>a 1-O-alkyl-sn-glycero-3-phosphocholine + H2O = a 1-O-alkyl-sn-glycerol + phosphocholine + H(+)</text>
        <dbReference type="Rhea" id="RHEA:36083"/>
        <dbReference type="ChEBI" id="CHEBI:15377"/>
        <dbReference type="ChEBI" id="CHEBI:15378"/>
        <dbReference type="ChEBI" id="CHEBI:15850"/>
        <dbReference type="ChEBI" id="CHEBI:30909"/>
        <dbReference type="ChEBI" id="CHEBI:295975"/>
    </reaction>
    <physiologicalReaction direction="left-to-right" evidence="24">
        <dbReference type="Rhea" id="RHEA:36084"/>
    </physiologicalReaction>
</comment>
<evidence type="ECO:0000256" key="17">
    <source>
        <dbReference type="ARBA" id="ARBA00023288"/>
    </source>
</evidence>